<dbReference type="AlphaFoldDB" id="A0AAV7P4T5"/>
<reference evidence="2" key="1">
    <citation type="journal article" date="2022" name="bioRxiv">
        <title>Sequencing and chromosome-scale assembly of the giantPleurodeles waltlgenome.</title>
        <authorList>
            <person name="Brown T."/>
            <person name="Elewa A."/>
            <person name="Iarovenko S."/>
            <person name="Subramanian E."/>
            <person name="Araus A.J."/>
            <person name="Petzold A."/>
            <person name="Susuki M."/>
            <person name="Suzuki K.-i.T."/>
            <person name="Hayashi T."/>
            <person name="Toyoda A."/>
            <person name="Oliveira C."/>
            <person name="Osipova E."/>
            <person name="Leigh N.D."/>
            <person name="Simon A."/>
            <person name="Yun M.H."/>
        </authorList>
    </citation>
    <scope>NUCLEOTIDE SEQUENCE</scope>
    <source>
        <strain evidence="2">20211129_DDA</strain>
        <tissue evidence="2">Liver</tissue>
    </source>
</reference>
<proteinExistence type="predicted"/>
<feature type="region of interest" description="Disordered" evidence="1">
    <location>
        <begin position="183"/>
        <end position="210"/>
    </location>
</feature>
<accession>A0AAV7P4T5</accession>
<dbReference type="Proteomes" id="UP001066276">
    <property type="component" value="Chromosome 7"/>
</dbReference>
<sequence>MSAYGVRKHEQWSLHPLLPLDCDKHMCFTVMMAHTQYTSVDSSHSPPLTISDIFMSFLEPRNYLGAGKRRSRGLLLTIVANQYHVCCRKQETHAATPAEASSADPRGIGEGAGGPRCEVGGKQREKVEDAMRISPPAPNYAALHPGDDAGVKSWETGTFQYHAHRLKNSGSRRRVQYRAHRLKNAGTRRARSVRTHRLKNARSREDAGYR</sequence>
<name>A0AAV7P4T5_PLEWA</name>
<feature type="region of interest" description="Disordered" evidence="1">
    <location>
        <begin position="94"/>
        <end position="125"/>
    </location>
</feature>
<feature type="compositionally biased region" description="Basic residues" evidence="1">
    <location>
        <begin position="183"/>
        <end position="201"/>
    </location>
</feature>
<evidence type="ECO:0000313" key="2">
    <source>
        <dbReference type="EMBL" id="KAJ1122744.1"/>
    </source>
</evidence>
<dbReference type="EMBL" id="JANPWB010000011">
    <property type="protein sequence ID" value="KAJ1122744.1"/>
    <property type="molecule type" value="Genomic_DNA"/>
</dbReference>
<evidence type="ECO:0000256" key="1">
    <source>
        <dbReference type="SAM" id="MobiDB-lite"/>
    </source>
</evidence>
<organism evidence="2 3">
    <name type="scientific">Pleurodeles waltl</name>
    <name type="common">Iberian ribbed newt</name>
    <dbReference type="NCBI Taxonomy" id="8319"/>
    <lineage>
        <taxon>Eukaryota</taxon>
        <taxon>Metazoa</taxon>
        <taxon>Chordata</taxon>
        <taxon>Craniata</taxon>
        <taxon>Vertebrata</taxon>
        <taxon>Euteleostomi</taxon>
        <taxon>Amphibia</taxon>
        <taxon>Batrachia</taxon>
        <taxon>Caudata</taxon>
        <taxon>Salamandroidea</taxon>
        <taxon>Salamandridae</taxon>
        <taxon>Pleurodelinae</taxon>
        <taxon>Pleurodeles</taxon>
    </lineage>
</organism>
<gene>
    <name evidence="2" type="ORF">NDU88_001228</name>
</gene>
<protein>
    <submittedName>
        <fullName evidence="2">Uncharacterized protein</fullName>
    </submittedName>
</protein>
<keyword evidence="3" id="KW-1185">Reference proteome</keyword>
<comment type="caution">
    <text evidence="2">The sequence shown here is derived from an EMBL/GenBank/DDBJ whole genome shotgun (WGS) entry which is preliminary data.</text>
</comment>
<evidence type="ECO:0000313" key="3">
    <source>
        <dbReference type="Proteomes" id="UP001066276"/>
    </source>
</evidence>